<dbReference type="RefSeq" id="XP_047759062.1">
    <property type="nucleotide sequence ID" value="XM_047907606.1"/>
</dbReference>
<gene>
    <name evidence="1" type="ORF">CLAFUR5_08458</name>
</gene>
<reference evidence="1" key="2">
    <citation type="journal article" date="2022" name="Microb. Genom.">
        <title>A chromosome-scale genome assembly of the tomato pathogen Cladosporium fulvum reveals a compartmentalized genome architecture and the presence of a dispensable chromosome.</title>
        <authorList>
            <person name="Zaccaron A.Z."/>
            <person name="Chen L.H."/>
            <person name="Samaras A."/>
            <person name="Stergiopoulos I."/>
        </authorList>
    </citation>
    <scope>NUCLEOTIDE SEQUENCE</scope>
    <source>
        <strain evidence="1">Race5_Kim</strain>
    </source>
</reference>
<dbReference type="OrthoDB" id="3640584at2759"/>
<dbReference type="KEGG" id="ffu:CLAFUR5_08458"/>
<evidence type="ECO:0000313" key="1">
    <source>
        <dbReference type="EMBL" id="UJO14696.1"/>
    </source>
</evidence>
<name>A0A9Q8LC71_PASFU</name>
<dbReference type="EMBL" id="CP090165">
    <property type="protein sequence ID" value="UJO14696.1"/>
    <property type="molecule type" value="Genomic_DNA"/>
</dbReference>
<keyword evidence="2" id="KW-1185">Reference proteome</keyword>
<reference evidence="1" key="1">
    <citation type="submission" date="2021-12" db="EMBL/GenBank/DDBJ databases">
        <authorList>
            <person name="Zaccaron A."/>
            <person name="Stergiopoulos I."/>
        </authorList>
    </citation>
    <scope>NUCLEOTIDE SEQUENCE</scope>
    <source>
        <strain evidence="1">Race5_Kim</strain>
    </source>
</reference>
<dbReference type="AlphaFoldDB" id="A0A9Q8LC71"/>
<dbReference type="PANTHER" id="PTHR42085">
    <property type="entry name" value="F-BOX DOMAIN-CONTAINING PROTEIN"/>
    <property type="match status" value="1"/>
</dbReference>
<protein>
    <submittedName>
        <fullName evidence="1">Uncharacterized protein</fullName>
    </submittedName>
</protein>
<sequence length="403" mass="46435">MPGSLALPYRHYTTAQLAKFVARRGLSVSLPKKASHARRRRGLLDALEQSDANFRVRFFDLPGELRNAIYEYLLTSPKDDEGVITCYPQILATCEQVNEEATSILYGENKIEIRLAPDGVFANGIRCGEYQPTKISDGVLTKKALDFTTITWPDFLRRAYHLNVRTRDQGWRAIKSRNILPSGNSFAALSNTVYSLSTFLARDNEARNCKVAFHFPGNTHILGEDWWRARFHESLDPMRLLTDGRPGHDLHSDDAKYHGQFANWDEGLPEIMESLLVDGTSQIARWAFDWDFNLHFITKFLFRLVFFVPCLLLMRHCKRGYEKELAVFLCEFYGRAAKCLAASRAKGWRRVSENGFGHVLRGIDEKTAREQTEWYSRKDIDYRLFFARYGKGTAVDDDEYQKD</sequence>
<dbReference type="Proteomes" id="UP000756132">
    <property type="component" value="Chromosome 3"/>
</dbReference>
<dbReference type="PANTHER" id="PTHR42085:SF2">
    <property type="entry name" value="F-BOX DOMAIN-CONTAINING PROTEIN"/>
    <property type="match status" value="1"/>
</dbReference>
<proteinExistence type="predicted"/>
<evidence type="ECO:0000313" key="2">
    <source>
        <dbReference type="Proteomes" id="UP000756132"/>
    </source>
</evidence>
<accession>A0A9Q8LC71</accession>
<dbReference type="GeneID" id="71988336"/>
<organism evidence="1 2">
    <name type="scientific">Passalora fulva</name>
    <name type="common">Tomato leaf mold</name>
    <name type="synonym">Cladosporium fulvum</name>
    <dbReference type="NCBI Taxonomy" id="5499"/>
    <lineage>
        <taxon>Eukaryota</taxon>
        <taxon>Fungi</taxon>
        <taxon>Dikarya</taxon>
        <taxon>Ascomycota</taxon>
        <taxon>Pezizomycotina</taxon>
        <taxon>Dothideomycetes</taxon>
        <taxon>Dothideomycetidae</taxon>
        <taxon>Mycosphaerellales</taxon>
        <taxon>Mycosphaerellaceae</taxon>
        <taxon>Fulvia</taxon>
    </lineage>
</organism>
<dbReference type="InterPro" id="IPR038883">
    <property type="entry name" value="AN11006-like"/>
</dbReference>